<gene>
    <name evidence="2" type="ORF">MPRM_09460</name>
</gene>
<reference evidence="2 3" key="1">
    <citation type="journal article" date="2019" name="Emerg. Microbes Infect.">
        <title>Comprehensive subspecies identification of 175 nontuberculous mycobacteria species based on 7547 genomic profiles.</title>
        <authorList>
            <person name="Matsumoto Y."/>
            <person name="Kinjo T."/>
            <person name="Motooka D."/>
            <person name="Nabeya D."/>
            <person name="Jung N."/>
            <person name="Uechi K."/>
            <person name="Horii T."/>
            <person name="Iida T."/>
            <person name="Fujita J."/>
            <person name="Nakamura S."/>
        </authorList>
    </citation>
    <scope>NUCLEOTIDE SEQUENCE [LARGE SCALE GENOMIC DNA]</scope>
    <source>
        <strain evidence="2 3">JCM 14742</strain>
    </source>
</reference>
<dbReference type="RefSeq" id="WP_232066539.1">
    <property type="nucleotide sequence ID" value="NZ_AP022614.1"/>
</dbReference>
<dbReference type="AlphaFoldDB" id="A0A7I7YP80"/>
<accession>A0A7I7YP80</accession>
<evidence type="ECO:0000313" key="2">
    <source>
        <dbReference type="EMBL" id="BBZ43665.1"/>
    </source>
</evidence>
<evidence type="ECO:0000313" key="3">
    <source>
        <dbReference type="Proteomes" id="UP000467105"/>
    </source>
</evidence>
<evidence type="ECO:0000256" key="1">
    <source>
        <dbReference type="SAM" id="MobiDB-lite"/>
    </source>
</evidence>
<evidence type="ECO:0008006" key="4">
    <source>
        <dbReference type="Google" id="ProtNLM"/>
    </source>
</evidence>
<dbReference type="EMBL" id="AP022614">
    <property type="protein sequence ID" value="BBZ43665.1"/>
    <property type="molecule type" value="Genomic_DNA"/>
</dbReference>
<proteinExistence type="predicted"/>
<name>A0A7I7YP80_9MYCO</name>
<sequence length="241" mass="26257">MSEEQGEDLTPPTATETNEGHDIQAVGQVVGTEDATPLTFHVAIYPEAYLQLDDVIATVREVPQRGQVMTSGIVTQVRSRHEGASFSSDVFLISDGVLPARVQEIAEVTTTRVVPELYVPPRPGSLVRRATGNERFQALYFDQMERRIPVGTGRDGEIVYVDLDFIDGTRGAHVSISGVSGVATKTSFALFLLHSIFTSGVLPNVHNSTRMPAGHNGTDIVVNYPVHRGFAGVRCGWWTPR</sequence>
<dbReference type="Proteomes" id="UP000467105">
    <property type="component" value="Chromosome"/>
</dbReference>
<feature type="region of interest" description="Disordered" evidence="1">
    <location>
        <begin position="1"/>
        <end position="22"/>
    </location>
</feature>
<protein>
    <recommendedName>
        <fullName evidence="4">ATPase</fullName>
    </recommendedName>
</protein>
<organism evidence="2 3">
    <name type="scientific">Mycobacterium parmense</name>
    <dbReference type="NCBI Taxonomy" id="185642"/>
    <lineage>
        <taxon>Bacteria</taxon>
        <taxon>Bacillati</taxon>
        <taxon>Actinomycetota</taxon>
        <taxon>Actinomycetes</taxon>
        <taxon>Mycobacteriales</taxon>
        <taxon>Mycobacteriaceae</taxon>
        <taxon>Mycobacterium</taxon>
        <taxon>Mycobacterium simiae complex</taxon>
    </lineage>
</organism>
<keyword evidence="3" id="KW-1185">Reference proteome</keyword>